<keyword evidence="2" id="KW-0732">Signal</keyword>
<proteinExistence type="predicted"/>
<dbReference type="STRING" id="338966.Ppro_0256"/>
<dbReference type="InterPro" id="IPR055397">
    <property type="entry name" value="TraK_C"/>
</dbReference>
<feature type="domain" description="TraK C-terminal" evidence="4">
    <location>
        <begin position="149"/>
        <end position="263"/>
    </location>
</feature>
<gene>
    <name evidence="5" type="ordered locus">Ppro_0256</name>
</gene>
<organism evidence="5 6">
    <name type="scientific">Pelobacter propionicus (strain DSM 2379 / NBRC 103807 / OttBd1)</name>
    <dbReference type="NCBI Taxonomy" id="338966"/>
    <lineage>
        <taxon>Bacteria</taxon>
        <taxon>Pseudomonadati</taxon>
        <taxon>Thermodesulfobacteriota</taxon>
        <taxon>Desulfuromonadia</taxon>
        <taxon>Desulfuromonadales</taxon>
        <taxon>Desulfuromonadaceae</taxon>
        <taxon>Pelobacter</taxon>
    </lineage>
</organism>
<dbReference type="InterPro" id="IPR010563">
    <property type="entry name" value="TraK_N"/>
</dbReference>
<evidence type="ECO:0000256" key="1">
    <source>
        <dbReference type="SAM" id="MobiDB-lite"/>
    </source>
</evidence>
<dbReference type="HOGENOM" id="CLU_979791_0_0_7"/>
<feature type="signal peptide" evidence="2">
    <location>
        <begin position="1"/>
        <end position="19"/>
    </location>
</feature>
<name>A1AKM1_PELPD</name>
<feature type="region of interest" description="Disordered" evidence="1">
    <location>
        <begin position="271"/>
        <end position="315"/>
    </location>
</feature>
<evidence type="ECO:0000256" key="2">
    <source>
        <dbReference type="SAM" id="SignalP"/>
    </source>
</evidence>
<protein>
    <recommendedName>
        <fullName evidence="7">Conjugal transfer pilus assembly protein TraK</fullName>
    </recommendedName>
</protein>
<accession>A1AKM1</accession>
<dbReference type="eggNOG" id="ENOG503275J">
    <property type="taxonomic scope" value="Bacteria"/>
</dbReference>
<feature type="chain" id="PRO_5002631955" description="Conjugal transfer pilus assembly protein TraK" evidence="2">
    <location>
        <begin position="20"/>
        <end position="315"/>
    </location>
</feature>
<evidence type="ECO:0000313" key="5">
    <source>
        <dbReference type="EMBL" id="ABK97891.1"/>
    </source>
</evidence>
<evidence type="ECO:0008006" key="7">
    <source>
        <dbReference type="Google" id="ProtNLM"/>
    </source>
</evidence>
<evidence type="ECO:0000259" key="4">
    <source>
        <dbReference type="Pfam" id="PF23536"/>
    </source>
</evidence>
<dbReference type="AlphaFoldDB" id="A1AKM1"/>
<dbReference type="Pfam" id="PF23536">
    <property type="entry name" value="TraK_C"/>
    <property type="match status" value="1"/>
</dbReference>
<feature type="domain" description="TraK N-terminal" evidence="3">
    <location>
        <begin position="48"/>
        <end position="141"/>
    </location>
</feature>
<dbReference type="KEGG" id="ppd:Ppro_0256"/>
<keyword evidence="6" id="KW-1185">Reference proteome</keyword>
<sequence>MRGMFALLVALLAPAVAHSADHVGIEKQKTTVDTSNEKPAEGEFPTVVLPEAATAIRLSSSDINRIACPSEISEVLTSTEKGITVKITGKDAFVKFKVVKKGDKFSYSSTPTEFYVVCGDKVFSMVAFPQRVPSQTIRLSSGLEKKIRENLSLYSGLPFEKKVLKAIREVYTENIPDSYTINKQEKRFITFKEILLTLKRTVDIEGEGLRIKEYEASLRGATPEFKMNEKMFLRAALAENPIAISLERHILRTGDSSRIFVVEQRAERQGPHKLAGDLPMLDQPQQGQPVAKPGLQKDPPVNRTEQDGQETDDER</sequence>
<reference evidence="5 6" key="1">
    <citation type="submission" date="2006-10" db="EMBL/GenBank/DDBJ databases">
        <title>Complete sequence of chromosome of Pelobacter propionicus DSM 2379.</title>
        <authorList>
            <consortium name="US DOE Joint Genome Institute"/>
            <person name="Copeland A."/>
            <person name="Lucas S."/>
            <person name="Lapidus A."/>
            <person name="Barry K."/>
            <person name="Detter J.C."/>
            <person name="Glavina del Rio T."/>
            <person name="Hammon N."/>
            <person name="Israni S."/>
            <person name="Dalin E."/>
            <person name="Tice H."/>
            <person name="Pitluck S."/>
            <person name="Saunders E."/>
            <person name="Brettin T."/>
            <person name="Bruce D."/>
            <person name="Han C."/>
            <person name="Tapia R."/>
            <person name="Schmutz J."/>
            <person name="Larimer F."/>
            <person name="Land M."/>
            <person name="Hauser L."/>
            <person name="Kyrpides N."/>
            <person name="Kim E."/>
            <person name="Lovley D."/>
            <person name="Richardson P."/>
        </authorList>
    </citation>
    <scope>NUCLEOTIDE SEQUENCE [LARGE SCALE GENOMIC DNA]</scope>
    <source>
        <strain evidence="6">DSM 2379 / NBRC 103807 / OttBd1</strain>
    </source>
</reference>
<dbReference type="Pfam" id="PF06586">
    <property type="entry name" value="TraK_N"/>
    <property type="match status" value="1"/>
</dbReference>
<dbReference type="OrthoDB" id="5393066at2"/>
<evidence type="ECO:0000259" key="3">
    <source>
        <dbReference type="Pfam" id="PF06586"/>
    </source>
</evidence>
<evidence type="ECO:0000313" key="6">
    <source>
        <dbReference type="Proteomes" id="UP000006732"/>
    </source>
</evidence>
<dbReference type="Proteomes" id="UP000006732">
    <property type="component" value="Chromosome"/>
</dbReference>
<dbReference type="EMBL" id="CP000482">
    <property type="protein sequence ID" value="ABK97891.1"/>
    <property type="molecule type" value="Genomic_DNA"/>
</dbReference>